<keyword evidence="2" id="KW-1015">Disulfide bond</keyword>
<dbReference type="GO" id="GO:0008237">
    <property type="term" value="F:metallopeptidase activity"/>
    <property type="evidence" value="ECO:0007669"/>
    <property type="project" value="InterPro"/>
</dbReference>
<dbReference type="AlphaFoldDB" id="A0A6J4QSZ2"/>
<reference evidence="4" key="1">
    <citation type="submission" date="2020-02" db="EMBL/GenBank/DDBJ databases">
        <authorList>
            <person name="Meier V. D."/>
        </authorList>
    </citation>
    <scope>NUCLEOTIDE SEQUENCE</scope>
    <source>
        <strain evidence="4">AVDCRST_MAG37</strain>
    </source>
</reference>
<protein>
    <submittedName>
        <fullName evidence="4">Uncharacterized protein</fullName>
    </submittedName>
</protein>
<evidence type="ECO:0000256" key="3">
    <source>
        <dbReference type="ARBA" id="ARBA00023180"/>
    </source>
</evidence>
<name>A0A6J4QSZ2_9ACTN</name>
<organism evidence="4">
    <name type="scientific">uncultured Rubrobacteraceae bacterium</name>
    <dbReference type="NCBI Taxonomy" id="349277"/>
    <lineage>
        <taxon>Bacteria</taxon>
        <taxon>Bacillati</taxon>
        <taxon>Actinomycetota</taxon>
        <taxon>Rubrobacteria</taxon>
        <taxon>Rubrobacterales</taxon>
        <taxon>Rubrobacteraceae</taxon>
        <taxon>environmental samples</taxon>
    </lineage>
</organism>
<dbReference type="GO" id="GO:0016020">
    <property type="term" value="C:membrane"/>
    <property type="evidence" value="ECO:0007669"/>
    <property type="project" value="InterPro"/>
</dbReference>
<dbReference type="Gene3D" id="1.10.1370.30">
    <property type="match status" value="1"/>
</dbReference>
<proteinExistence type="predicted"/>
<dbReference type="GO" id="GO:0008241">
    <property type="term" value="F:peptidyl-dipeptidase activity"/>
    <property type="evidence" value="ECO:0007669"/>
    <property type="project" value="InterPro"/>
</dbReference>
<dbReference type="EMBL" id="CADCVD010000136">
    <property type="protein sequence ID" value="CAA9454329.1"/>
    <property type="molecule type" value="Genomic_DNA"/>
</dbReference>
<accession>A0A6J4QSZ2</accession>
<evidence type="ECO:0000256" key="1">
    <source>
        <dbReference type="ARBA" id="ARBA00022729"/>
    </source>
</evidence>
<gene>
    <name evidence="4" type="ORF">AVDCRST_MAG37-2750</name>
</gene>
<dbReference type="SUPFAM" id="SSF55486">
    <property type="entry name" value="Metalloproteases ('zincins'), catalytic domain"/>
    <property type="match status" value="1"/>
</dbReference>
<sequence length="243" mass="27823">MTVSPDDIQGFITSFEERLAPVEKASSEAWWKLATTGTEEAQRELVDNGMAYNRLFADRGEYDLVKGWYEERYSLESSILRRQVEVLYRTFAGRQGNEETLRRIEELEAEANAIYGNHRGTVGGREVSENELRGILRGSDDSALRREAWEASKNVGRKVEGLVRELAGLRNRLARQMGFDDHYVRSLDLQEIDANELDRLMDDLQSATGEPFRTLKTRLDASLQSRFGVEDVMPWHLSDPCFP</sequence>
<dbReference type="Pfam" id="PF01401">
    <property type="entry name" value="Peptidase_M2"/>
    <property type="match status" value="1"/>
</dbReference>
<dbReference type="InterPro" id="IPR001548">
    <property type="entry name" value="Peptidase_M2"/>
</dbReference>
<keyword evidence="3" id="KW-0325">Glycoprotein</keyword>
<evidence type="ECO:0000313" key="4">
    <source>
        <dbReference type="EMBL" id="CAA9454329.1"/>
    </source>
</evidence>
<evidence type="ECO:0000256" key="2">
    <source>
        <dbReference type="ARBA" id="ARBA00023157"/>
    </source>
</evidence>
<dbReference type="GO" id="GO:0006508">
    <property type="term" value="P:proteolysis"/>
    <property type="evidence" value="ECO:0007669"/>
    <property type="project" value="InterPro"/>
</dbReference>
<keyword evidence="1" id="KW-0732">Signal</keyword>